<organism evidence="3 4">
    <name type="scientific">Acetatifactor muris</name>
    <dbReference type="NCBI Taxonomy" id="879566"/>
    <lineage>
        <taxon>Bacteria</taxon>
        <taxon>Bacillati</taxon>
        <taxon>Bacillota</taxon>
        <taxon>Clostridia</taxon>
        <taxon>Lachnospirales</taxon>
        <taxon>Lachnospiraceae</taxon>
        <taxon>Acetatifactor</taxon>
    </lineage>
</organism>
<feature type="chain" id="PRO_5039706635" description="Lipoprotein LipO" evidence="2">
    <location>
        <begin position="25"/>
        <end position="602"/>
    </location>
</feature>
<dbReference type="AlphaFoldDB" id="A0A2K4ZJX4"/>
<keyword evidence="2" id="KW-0732">Signal</keyword>
<dbReference type="PROSITE" id="PS51257">
    <property type="entry name" value="PROKAR_LIPOPROTEIN"/>
    <property type="match status" value="1"/>
</dbReference>
<dbReference type="RefSeq" id="WP_103240711.1">
    <property type="nucleotide sequence ID" value="NZ_CANRXC010000020.1"/>
</dbReference>
<dbReference type="EMBL" id="OFSM01000018">
    <property type="protein sequence ID" value="SOY30702.1"/>
    <property type="molecule type" value="Genomic_DNA"/>
</dbReference>
<evidence type="ECO:0000256" key="2">
    <source>
        <dbReference type="SAM" id="SignalP"/>
    </source>
</evidence>
<accession>A0A2K4ZJX4</accession>
<gene>
    <name evidence="3" type="ORF">AMURIS_03433</name>
</gene>
<evidence type="ECO:0000313" key="3">
    <source>
        <dbReference type="EMBL" id="SOY30702.1"/>
    </source>
</evidence>
<name>A0A2K4ZJX4_9FIRM</name>
<feature type="signal peptide" evidence="2">
    <location>
        <begin position="1"/>
        <end position="24"/>
    </location>
</feature>
<dbReference type="OrthoDB" id="9787283at2"/>
<feature type="compositionally biased region" description="Low complexity" evidence="1">
    <location>
        <begin position="33"/>
        <end position="53"/>
    </location>
</feature>
<dbReference type="Gene3D" id="3.40.190.10">
    <property type="entry name" value="Periplasmic binding protein-like II"/>
    <property type="match status" value="2"/>
</dbReference>
<evidence type="ECO:0000256" key="1">
    <source>
        <dbReference type="SAM" id="MobiDB-lite"/>
    </source>
</evidence>
<proteinExistence type="predicted"/>
<evidence type="ECO:0000313" key="4">
    <source>
        <dbReference type="Proteomes" id="UP000236311"/>
    </source>
</evidence>
<keyword evidence="4" id="KW-1185">Reference proteome</keyword>
<evidence type="ECO:0008006" key="5">
    <source>
        <dbReference type="Google" id="ProtNLM"/>
    </source>
</evidence>
<feature type="region of interest" description="Disordered" evidence="1">
    <location>
        <begin position="27"/>
        <end position="78"/>
    </location>
</feature>
<dbReference type="Proteomes" id="UP000236311">
    <property type="component" value="Unassembled WGS sequence"/>
</dbReference>
<reference evidence="3 4" key="1">
    <citation type="submission" date="2018-01" db="EMBL/GenBank/DDBJ databases">
        <authorList>
            <person name="Gaut B.S."/>
            <person name="Morton B.R."/>
            <person name="Clegg M.T."/>
            <person name="Duvall M.R."/>
        </authorList>
    </citation>
    <scope>NUCLEOTIDE SEQUENCE [LARGE SCALE GENOMIC DNA]</scope>
    <source>
        <strain evidence="3">GP69</strain>
    </source>
</reference>
<protein>
    <recommendedName>
        <fullName evidence="5">Lipoprotein LipO</fullName>
    </recommendedName>
</protein>
<sequence>MKKKSATKATALTLAAVMSMGLLAGCGNDVADESGASEQGSSTQQSSEPSQEGDQGGEDNTPGVDKNDPAATAASNGINLPELDTLSITVRTANFGTDSTGTRFQQLWQEKMEAYLGCKLDITWDIKPSLKDMQDNEQQLLGAQDFCDVNTTTVGTSLAEYGEEGVVLNIADYMNYMVYYPDYMAGSPGGEDLAKNQDGSMYYFIDGFYNPNNITGAQSFASVAYRFDVLKDNNWKPATNLEEFSQLCADIKAKIDDGSLDADYVIMDGANDFIRGFAGIFHTWESEYYNGSEWVYGPVEDNFREMLRYLNGLWDAGYIDPEYATTDWNMHLEKATTGKAVICTSLWSGSVASFNTALKEIEGNTIEWGLAYLPDGPDGTAWKWGSRLPGKSLNVSNLRMGIFIDAETEHPEHIVAMIDYQYSDQMVELMNWGIEGETYNVVDGVKTYVDDIMNDESPAKKSAEYGLMASSLCRSGIPFIPLDNEAMTAVTSLPEPWWSEEKGYYEGKYWTETGVIGGLESVSPASQPPVVYLTPDQQSMRKQLNQGGTCYNEVLTWAADFIEGRKDIDNDADWDAYINAVKSKTEQDFDSILTMLNENTVK</sequence>
<dbReference type="SUPFAM" id="SSF53850">
    <property type="entry name" value="Periplasmic binding protein-like II"/>
    <property type="match status" value="1"/>
</dbReference>